<dbReference type="InterPro" id="IPR036890">
    <property type="entry name" value="HATPase_C_sf"/>
</dbReference>
<dbReference type="GO" id="GO:0005524">
    <property type="term" value="F:ATP binding"/>
    <property type="evidence" value="ECO:0007669"/>
    <property type="project" value="UniProtKB-KW"/>
</dbReference>
<dbReference type="Gene3D" id="3.30.565.10">
    <property type="entry name" value="Histidine kinase-like ATPase, C-terminal domain"/>
    <property type="match status" value="1"/>
</dbReference>
<dbReference type="EMBL" id="NFCF01000025">
    <property type="protein sequence ID" value="OTW55416.1"/>
    <property type="molecule type" value="Genomic_DNA"/>
</dbReference>
<accession>A0A242WET7</accession>
<gene>
    <name evidence="1" type="ORF">BK699_01240</name>
</gene>
<evidence type="ECO:0000313" key="1">
    <source>
        <dbReference type="EMBL" id="OTW55416.1"/>
    </source>
</evidence>
<comment type="caution">
    <text evidence="1">The sequence shown here is derived from an EMBL/GenBank/DDBJ whole genome shotgun (WGS) entry which is preliminary data.</text>
</comment>
<organism evidence="1 2">
    <name type="scientific">Bacillus thuringiensis serovar mexicanensis</name>
    <dbReference type="NCBI Taxonomy" id="180868"/>
    <lineage>
        <taxon>Bacteria</taxon>
        <taxon>Bacillati</taxon>
        <taxon>Bacillota</taxon>
        <taxon>Bacilli</taxon>
        <taxon>Bacillales</taxon>
        <taxon>Bacillaceae</taxon>
        <taxon>Bacillus</taxon>
        <taxon>Bacillus cereus group</taxon>
    </lineage>
</organism>
<sequence length="40" mass="4645">MHLYIGMENEKLDKIGKAFYSKKQNGTGLRLAITYKIIEE</sequence>
<dbReference type="Proteomes" id="UP000195152">
    <property type="component" value="Unassembled WGS sequence"/>
</dbReference>
<protein>
    <submittedName>
        <fullName evidence="1">ATP-binding protein</fullName>
    </submittedName>
</protein>
<reference evidence="1 2" key="1">
    <citation type="submission" date="2016-10" db="EMBL/GenBank/DDBJ databases">
        <title>Comparative genomics of Bacillus thuringiensis reveals a path to pathogens against multiple invertebrate hosts.</title>
        <authorList>
            <person name="Zheng J."/>
            <person name="Gao Q."/>
            <person name="Liu H."/>
            <person name="Peng D."/>
            <person name="Ruan L."/>
            <person name="Sun M."/>
        </authorList>
    </citation>
    <scope>NUCLEOTIDE SEQUENCE [LARGE SCALE GENOMIC DNA]</scope>
    <source>
        <strain evidence="1">BGSC 4AC1</strain>
    </source>
</reference>
<keyword evidence="1" id="KW-0067">ATP-binding</keyword>
<keyword evidence="1" id="KW-0547">Nucleotide-binding</keyword>
<dbReference type="SUPFAM" id="SSF55874">
    <property type="entry name" value="ATPase domain of HSP90 chaperone/DNA topoisomerase II/histidine kinase"/>
    <property type="match status" value="1"/>
</dbReference>
<dbReference type="AlphaFoldDB" id="A0A242WET7"/>
<evidence type="ECO:0000313" key="2">
    <source>
        <dbReference type="Proteomes" id="UP000195152"/>
    </source>
</evidence>
<name>A0A242WET7_BACTU</name>
<proteinExistence type="predicted"/>